<name>A0ABY4CLA9_9BACL</name>
<dbReference type="RefSeq" id="WP_347437981.1">
    <property type="nucleotide sequence ID" value="NZ_CP089291.1"/>
</dbReference>
<organism evidence="1 2">
    <name type="scientific">Fodinisporobacter ferrooxydans</name>
    <dbReference type="NCBI Taxonomy" id="2901836"/>
    <lineage>
        <taxon>Bacteria</taxon>
        <taxon>Bacillati</taxon>
        <taxon>Bacillota</taxon>
        <taxon>Bacilli</taxon>
        <taxon>Bacillales</taxon>
        <taxon>Alicyclobacillaceae</taxon>
        <taxon>Fodinisporobacter</taxon>
    </lineage>
</organism>
<keyword evidence="2" id="KW-1185">Reference proteome</keyword>
<protein>
    <submittedName>
        <fullName evidence="1">Uncharacterized protein</fullName>
    </submittedName>
</protein>
<evidence type="ECO:0000313" key="2">
    <source>
        <dbReference type="Proteomes" id="UP000830167"/>
    </source>
</evidence>
<dbReference type="EMBL" id="CP089291">
    <property type="protein sequence ID" value="UOF91292.1"/>
    <property type="molecule type" value="Genomic_DNA"/>
</dbReference>
<gene>
    <name evidence="1" type="ORF">LSG31_03265</name>
</gene>
<dbReference type="Proteomes" id="UP000830167">
    <property type="component" value="Chromosome"/>
</dbReference>
<proteinExistence type="predicted"/>
<accession>A0ABY4CLA9</accession>
<sequence>MIRDSADRLKTDPARNLATFTKTRQKRWQFVQRLRFSLLQFPKSQFSILGFPCNI</sequence>
<evidence type="ECO:0000313" key="1">
    <source>
        <dbReference type="EMBL" id="UOF91292.1"/>
    </source>
</evidence>
<reference evidence="1" key="1">
    <citation type="submission" date="2021-12" db="EMBL/GenBank/DDBJ databases">
        <title>Alicyclobacillaceae gen. nov., sp. nov., isolated from chalcocite enrichment system.</title>
        <authorList>
            <person name="Jiang Z."/>
        </authorList>
    </citation>
    <scope>NUCLEOTIDE SEQUENCE</scope>
    <source>
        <strain evidence="1">MYW30-H2</strain>
    </source>
</reference>